<name>A0ABR4KCJ6_9EURO</name>
<keyword evidence="2" id="KW-1185">Reference proteome</keyword>
<dbReference type="Proteomes" id="UP001610444">
    <property type="component" value="Unassembled WGS sequence"/>
</dbReference>
<dbReference type="RefSeq" id="XP_070899079.1">
    <property type="nucleotide sequence ID" value="XM_071045614.1"/>
</dbReference>
<protein>
    <recommendedName>
        <fullName evidence="3">Tautomerase cis-CaaD-like domain-containing protein</fullName>
    </recommendedName>
</protein>
<sequence length="209" mass="23521">MPSLTKFWLFTLKDPSQDPSTLTPLLTEILELCSSFTNPHYNRTSSPENDNNAPTHAFYTIANKPSHMLMITGYPSQELNNEADKAYAEKFLPRLFEHVQHIWLRQIEVDIHELPVGGEGVVVSVDEGVGGEEDEPVGERFKEGKGGWDVWKNTRQGSEGDDVVQGARKGEAVGERVWVHVRGWDGEEEVGGPEFEGRSVLYSRKLVER</sequence>
<evidence type="ECO:0000313" key="2">
    <source>
        <dbReference type="Proteomes" id="UP001610444"/>
    </source>
</evidence>
<organism evidence="1 2">
    <name type="scientific">Aspergillus pseudodeflectus</name>
    <dbReference type="NCBI Taxonomy" id="176178"/>
    <lineage>
        <taxon>Eukaryota</taxon>
        <taxon>Fungi</taxon>
        <taxon>Dikarya</taxon>
        <taxon>Ascomycota</taxon>
        <taxon>Pezizomycotina</taxon>
        <taxon>Eurotiomycetes</taxon>
        <taxon>Eurotiomycetidae</taxon>
        <taxon>Eurotiales</taxon>
        <taxon>Aspergillaceae</taxon>
        <taxon>Aspergillus</taxon>
        <taxon>Aspergillus subgen. Nidulantes</taxon>
    </lineage>
</organism>
<gene>
    <name evidence="1" type="ORF">BJX68DRAFT_266792</name>
</gene>
<evidence type="ECO:0000313" key="1">
    <source>
        <dbReference type="EMBL" id="KAL2849997.1"/>
    </source>
</evidence>
<evidence type="ECO:0008006" key="3">
    <source>
        <dbReference type="Google" id="ProtNLM"/>
    </source>
</evidence>
<comment type="caution">
    <text evidence="1">The sequence shown here is derived from an EMBL/GenBank/DDBJ whole genome shotgun (WGS) entry which is preliminary data.</text>
</comment>
<accession>A0ABR4KCJ6</accession>
<proteinExistence type="predicted"/>
<dbReference type="EMBL" id="JBFXLR010000021">
    <property type="protein sequence ID" value="KAL2849997.1"/>
    <property type="molecule type" value="Genomic_DNA"/>
</dbReference>
<dbReference type="GeneID" id="98160778"/>
<reference evidence="1 2" key="1">
    <citation type="submission" date="2024-07" db="EMBL/GenBank/DDBJ databases">
        <title>Section-level genome sequencing and comparative genomics of Aspergillus sections Usti and Cavernicolus.</title>
        <authorList>
            <consortium name="Lawrence Berkeley National Laboratory"/>
            <person name="Nybo J.L."/>
            <person name="Vesth T.C."/>
            <person name="Theobald S."/>
            <person name="Frisvad J.C."/>
            <person name="Larsen T.O."/>
            <person name="Kjaerboelling I."/>
            <person name="Rothschild-Mancinelli K."/>
            <person name="Lyhne E.K."/>
            <person name="Kogle M.E."/>
            <person name="Barry K."/>
            <person name="Clum A."/>
            <person name="Na H."/>
            <person name="Ledsgaard L."/>
            <person name="Lin J."/>
            <person name="Lipzen A."/>
            <person name="Kuo A."/>
            <person name="Riley R."/>
            <person name="Mondo S."/>
            <person name="LaButti K."/>
            <person name="Haridas S."/>
            <person name="Pangalinan J."/>
            <person name="Salamov A.A."/>
            <person name="Simmons B.A."/>
            <person name="Magnuson J.K."/>
            <person name="Chen J."/>
            <person name="Drula E."/>
            <person name="Henrissat B."/>
            <person name="Wiebenga A."/>
            <person name="Lubbers R.J."/>
            <person name="Gomes A.C."/>
            <person name="Macurrencykelacurrency M.R."/>
            <person name="Stajich J."/>
            <person name="Grigoriev I.V."/>
            <person name="Mortensen U.H."/>
            <person name="De vries R.P."/>
            <person name="Baker S.E."/>
            <person name="Andersen M.R."/>
        </authorList>
    </citation>
    <scope>NUCLEOTIDE SEQUENCE [LARGE SCALE GENOMIC DNA]</scope>
    <source>
        <strain evidence="1 2">CBS 756.74</strain>
    </source>
</reference>